<organism evidence="1 2">
    <name type="scientific">Leptolyngbya cf. ectocarpi LEGE 11479</name>
    <dbReference type="NCBI Taxonomy" id="1828722"/>
    <lineage>
        <taxon>Bacteria</taxon>
        <taxon>Bacillati</taxon>
        <taxon>Cyanobacteriota</taxon>
        <taxon>Cyanophyceae</taxon>
        <taxon>Leptolyngbyales</taxon>
        <taxon>Leptolyngbyaceae</taxon>
        <taxon>Leptolyngbya group</taxon>
        <taxon>Leptolyngbya</taxon>
    </lineage>
</organism>
<dbReference type="EMBL" id="JADEXP010000101">
    <property type="protein sequence ID" value="MBE9067529.1"/>
    <property type="molecule type" value="Genomic_DNA"/>
</dbReference>
<proteinExistence type="predicted"/>
<protein>
    <submittedName>
        <fullName evidence="1">Uncharacterized protein</fullName>
    </submittedName>
</protein>
<evidence type="ECO:0000313" key="1">
    <source>
        <dbReference type="EMBL" id="MBE9067529.1"/>
    </source>
</evidence>
<dbReference type="Proteomes" id="UP000615026">
    <property type="component" value="Unassembled WGS sequence"/>
</dbReference>
<comment type="caution">
    <text evidence="1">The sequence shown here is derived from an EMBL/GenBank/DDBJ whole genome shotgun (WGS) entry which is preliminary data.</text>
</comment>
<name>A0A928ZU76_LEPEC</name>
<keyword evidence="2" id="KW-1185">Reference proteome</keyword>
<sequence length="151" mass="17323">MSEATAFVGTADNINQATLENLIQTCMGNQAWRFLRWPHEVKLLEPTKAIDYSCREGQVFDQKSELRWKKLKGEQYSVLVLSTIQLDKSLTPVGTAWMPKDLEANFYPKTETRFPKGLDYNDSSDNKLDIGQRYFIDEATGTVHFIALRVK</sequence>
<dbReference type="AlphaFoldDB" id="A0A928ZU76"/>
<gene>
    <name evidence="1" type="ORF">IQ260_12755</name>
</gene>
<dbReference type="RefSeq" id="WP_193993492.1">
    <property type="nucleotide sequence ID" value="NZ_JADEXP010000101.1"/>
</dbReference>
<accession>A0A928ZU76</accession>
<reference evidence="1" key="1">
    <citation type="submission" date="2020-10" db="EMBL/GenBank/DDBJ databases">
        <authorList>
            <person name="Castelo-Branco R."/>
            <person name="Eusebio N."/>
            <person name="Adriana R."/>
            <person name="Vieira A."/>
            <person name="Brugerolle De Fraissinette N."/>
            <person name="Rezende De Castro R."/>
            <person name="Schneider M.P."/>
            <person name="Vasconcelos V."/>
            <person name="Leao P.N."/>
        </authorList>
    </citation>
    <scope>NUCLEOTIDE SEQUENCE</scope>
    <source>
        <strain evidence="1">LEGE 11479</strain>
    </source>
</reference>
<evidence type="ECO:0000313" key="2">
    <source>
        <dbReference type="Proteomes" id="UP000615026"/>
    </source>
</evidence>